<evidence type="ECO:0000313" key="5">
    <source>
        <dbReference type="EMBL" id="REG22974.1"/>
    </source>
</evidence>
<dbReference type="GO" id="GO:0042597">
    <property type="term" value="C:periplasmic space"/>
    <property type="evidence" value="ECO:0007669"/>
    <property type="project" value="InterPro"/>
</dbReference>
<dbReference type="GO" id="GO:0016020">
    <property type="term" value="C:membrane"/>
    <property type="evidence" value="ECO:0007669"/>
    <property type="project" value="InterPro"/>
</dbReference>
<dbReference type="Gene3D" id="1.25.40.10">
    <property type="entry name" value="Tetratricopeptide repeat domain"/>
    <property type="match status" value="2"/>
</dbReference>
<dbReference type="PANTHER" id="PTHR37423">
    <property type="entry name" value="SOLUBLE LYTIC MUREIN TRANSGLYCOSYLASE-RELATED"/>
    <property type="match status" value="1"/>
</dbReference>
<protein>
    <submittedName>
        <fullName evidence="4">Soluble lytic murein transglycosylase</fullName>
    </submittedName>
</protein>
<sequence>MRRWTGAGLLTVVVGTGAWAQSPATLEAVRLHRAEARTLARQDLESCKSGKCADAGRIALLAGTLALSEGDVTEARTLLTGASVSEPLQPYLAYYQGQAHFYAGDPAAAAEAFQRAVDKGTPALVSRARARLGEALLAAGKAKEAAPALELAATEEPSAELLYQRAQARKAAGDAAGEKADLKTVALRYPAHPYGAEALAKLEAQKPALKLTLAEHLQRARGLLDAGEAKRTLEELEKAEAAKLARTKQDKAQVALVRAQALYATGKREEAEQALAVARQGPPAVAAEAAYVTARRALKSDDNEKARELMASVEKTWPQENVADEAGFYVGWLDLQGGRFEEAVKSFTAFDQRHAGSRKRDEAMWYRSLAHIRLEQYGKAREVLDTLVDKFSRSSLVPQARYWSARSHELEGAKVDVTGPAYEAVITGAPNSYYALLASERLRELGRQPPAAFPETPKQLESGEVPPELKLAVALTGAGLFSDAAEEVQSRTSRIRNQEQALAFAHALLRLGEYGHAHAVAARHLWGRAFGARVPEALAAFYPRAFANAVESEATRYQVSPFLVWAIMRRESAFRPEVASAADARGLMQVIPPTARAIAKKLAEPEPAPAELFSPSLSIRYGSWYLSQLMKRFSHPALAAAAYNAGPDAAVKWVKEKGALPLDLFVEEIPFRETRGYVKQVLADLYLYQSFYGKEAAASQRLSLTVPSPATEGVSF</sequence>
<dbReference type="Proteomes" id="UP000035579">
    <property type="component" value="Chromosome"/>
</dbReference>
<evidence type="ECO:0000313" key="4">
    <source>
        <dbReference type="EMBL" id="AKJ03149.1"/>
    </source>
</evidence>
<dbReference type="EMBL" id="QUMU01000018">
    <property type="protein sequence ID" value="REG22974.1"/>
    <property type="molecule type" value="Genomic_DNA"/>
</dbReference>
<dbReference type="AlphaFoldDB" id="A0AAC8Q9B1"/>
<evidence type="ECO:0000313" key="6">
    <source>
        <dbReference type="Proteomes" id="UP000035579"/>
    </source>
</evidence>
<proteinExistence type="inferred from homology"/>
<dbReference type="InterPro" id="IPR023346">
    <property type="entry name" value="Lysozyme-like_dom_sf"/>
</dbReference>
<dbReference type="InterPro" id="IPR008939">
    <property type="entry name" value="Lytic_TGlycosylase_superhlx_U"/>
</dbReference>
<keyword evidence="7" id="KW-1185">Reference proteome</keyword>
<evidence type="ECO:0000256" key="1">
    <source>
        <dbReference type="ARBA" id="ARBA00007734"/>
    </source>
</evidence>
<dbReference type="PANTHER" id="PTHR37423:SF5">
    <property type="entry name" value="SOLUBLE LYTIC MUREIN TRANSGLYCOSYLASE"/>
    <property type="match status" value="1"/>
</dbReference>
<dbReference type="GO" id="GO:0000270">
    <property type="term" value="P:peptidoglycan metabolic process"/>
    <property type="evidence" value="ECO:0007669"/>
    <property type="project" value="InterPro"/>
</dbReference>
<accession>A0AAC8Q9B1</accession>
<dbReference type="CDD" id="cd13401">
    <property type="entry name" value="Slt70-like"/>
    <property type="match status" value="1"/>
</dbReference>
<evidence type="ECO:0000259" key="3">
    <source>
        <dbReference type="Pfam" id="PF01464"/>
    </source>
</evidence>
<evidence type="ECO:0000256" key="2">
    <source>
        <dbReference type="ARBA" id="ARBA00022729"/>
    </source>
</evidence>
<dbReference type="GO" id="GO:0008933">
    <property type="term" value="F:peptidoglycan lytic transglycosylase activity"/>
    <property type="evidence" value="ECO:0007669"/>
    <property type="project" value="InterPro"/>
</dbReference>
<dbReference type="KEGG" id="age:AA314_04775"/>
<name>A0AAC8Q9B1_9BACT</name>
<evidence type="ECO:0000313" key="7">
    <source>
        <dbReference type="Proteomes" id="UP000256345"/>
    </source>
</evidence>
<dbReference type="Gene3D" id="1.10.530.10">
    <property type="match status" value="1"/>
</dbReference>
<organism evidence="4 6">
    <name type="scientific">Archangium gephyra</name>
    <dbReference type="NCBI Taxonomy" id="48"/>
    <lineage>
        <taxon>Bacteria</taxon>
        <taxon>Pseudomonadati</taxon>
        <taxon>Myxococcota</taxon>
        <taxon>Myxococcia</taxon>
        <taxon>Myxococcales</taxon>
        <taxon>Cystobacterineae</taxon>
        <taxon>Archangiaceae</taxon>
        <taxon>Archangium</taxon>
    </lineage>
</organism>
<dbReference type="InterPro" id="IPR000189">
    <property type="entry name" value="Transglyc_AS"/>
</dbReference>
<feature type="domain" description="Transglycosylase SLT" evidence="3">
    <location>
        <begin position="550"/>
        <end position="660"/>
    </location>
</feature>
<dbReference type="InterPro" id="IPR011990">
    <property type="entry name" value="TPR-like_helical_dom_sf"/>
</dbReference>
<dbReference type="InterPro" id="IPR008258">
    <property type="entry name" value="Transglycosylase_SLT_dom_1"/>
</dbReference>
<dbReference type="Pfam" id="PF01464">
    <property type="entry name" value="SLT"/>
    <property type="match status" value="1"/>
</dbReference>
<dbReference type="Proteomes" id="UP000256345">
    <property type="component" value="Unassembled WGS sequence"/>
</dbReference>
<dbReference type="EMBL" id="CP011509">
    <property type="protein sequence ID" value="AKJ03149.1"/>
    <property type="molecule type" value="Genomic_DNA"/>
</dbReference>
<comment type="similarity">
    <text evidence="1">Belongs to the transglycosylase Slt family.</text>
</comment>
<reference evidence="5 7" key="2">
    <citation type="submission" date="2018-08" db="EMBL/GenBank/DDBJ databases">
        <title>Genomic Encyclopedia of Archaeal and Bacterial Type Strains, Phase II (KMG-II): from individual species to whole genera.</title>
        <authorList>
            <person name="Goeker M."/>
        </authorList>
    </citation>
    <scope>NUCLEOTIDE SEQUENCE [LARGE SCALE GENOMIC DNA]</scope>
    <source>
        <strain evidence="5 7">DSM 2261</strain>
    </source>
</reference>
<dbReference type="Pfam" id="PF13432">
    <property type="entry name" value="TPR_16"/>
    <property type="match status" value="3"/>
</dbReference>
<dbReference type="SUPFAM" id="SSF48435">
    <property type="entry name" value="Bacterial muramidases"/>
    <property type="match status" value="1"/>
</dbReference>
<dbReference type="RefSeq" id="WP_047862234.1">
    <property type="nucleotide sequence ID" value="NZ_CP011509.1"/>
</dbReference>
<reference evidence="4 6" key="1">
    <citation type="submission" date="2015-05" db="EMBL/GenBank/DDBJ databases">
        <title>Genome assembly of Archangium gephyra DSM 2261.</title>
        <authorList>
            <person name="Sharma G."/>
            <person name="Subramanian S."/>
        </authorList>
    </citation>
    <scope>NUCLEOTIDE SEQUENCE [LARGE SCALE GENOMIC DNA]</scope>
    <source>
        <strain evidence="4 6">DSM 2261</strain>
    </source>
</reference>
<dbReference type="SUPFAM" id="SSF53955">
    <property type="entry name" value="Lysozyme-like"/>
    <property type="match status" value="1"/>
</dbReference>
<dbReference type="GO" id="GO:0004553">
    <property type="term" value="F:hydrolase activity, hydrolyzing O-glycosyl compounds"/>
    <property type="evidence" value="ECO:0007669"/>
    <property type="project" value="InterPro"/>
</dbReference>
<keyword evidence="2" id="KW-0732">Signal</keyword>
<gene>
    <name evidence="4" type="ORF">AA314_04775</name>
    <name evidence="5" type="ORF">ATI61_118179</name>
</gene>
<dbReference type="PROSITE" id="PS00922">
    <property type="entry name" value="TRANSGLYCOSYLASE"/>
    <property type="match status" value="1"/>
</dbReference>